<sequence>MRLPTRPPLQPGQALDCYLEHLAEANHLEPFDLLNVLQSTLSREELRYLTLAPSPTALRAISDLSGQDVGALHAATQAGYGPLAPADFSRLEPARPAASYRAIAATGWVMGHGTQACPDCLAAHGTWQTSWMLYASIGCTRHHRTLTATCPRCQRPLRDSRHSPLRPHGASTACQNPQDVRGQHCLHNLATITTPAMTTETSAYQHALDHVLAGHRPRLLGQPAQGATWLSEHRALASLICHITTHNPDRTQPWQTALLDEATRRTDVRGPRWGITPPASPWIRGHALAEAHSILTRPDPDSAAHALQAWILRIPSSTEALTTWTRDRLPTNHHVTALVNAAALVRRRPGRRITALALPELSAEQIPWIIPETLAARHLPALPGVTNRTRNAYAALCLARHLPDVTTWAQAAEALGLPGDSGIRTARLCSAAMRTHHDTFTHGLATLARQLANTSPGSRP</sequence>
<organism evidence="2 3">
    <name type="scientific">Luteococcus japonicus</name>
    <dbReference type="NCBI Taxonomy" id="33984"/>
    <lineage>
        <taxon>Bacteria</taxon>
        <taxon>Bacillati</taxon>
        <taxon>Actinomycetota</taxon>
        <taxon>Actinomycetes</taxon>
        <taxon>Propionibacteriales</taxon>
        <taxon>Propionibacteriaceae</taxon>
        <taxon>Luteococcus</taxon>
    </lineage>
</organism>
<comment type="caution">
    <text evidence="2">The sequence shown here is derived from an EMBL/GenBank/DDBJ whole genome shotgun (WGS) entry which is preliminary data.</text>
</comment>
<evidence type="ECO:0000259" key="1">
    <source>
        <dbReference type="Pfam" id="PF06527"/>
    </source>
</evidence>
<dbReference type="AlphaFoldDB" id="A0A3N1ZW91"/>
<evidence type="ECO:0000313" key="2">
    <source>
        <dbReference type="EMBL" id="ROR55120.1"/>
    </source>
</evidence>
<dbReference type="Pfam" id="PF06527">
    <property type="entry name" value="TniQ"/>
    <property type="match status" value="1"/>
</dbReference>
<reference evidence="2 3" key="1">
    <citation type="submission" date="2018-11" db="EMBL/GenBank/DDBJ databases">
        <title>Sequencing the genomes of 1000 actinobacteria strains.</title>
        <authorList>
            <person name="Klenk H.-P."/>
        </authorList>
    </citation>
    <scope>NUCLEOTIDE SEQUENCE [LARGE SCALE GENOMIC DNA]</scope>
    <source>
        <strain evidence="2 3">DSM 10546</strain>
    </source>
</reference>
<accession>A0A3N1ZW91</accession>
<feature type="domain" description="TniQ" evidence="1">
    <location>
        <begin position="4"/>
        <end position="146"/>
    </location>
</feature>
<proteinExistence type="predicted"/>
<dbReference type="RefSeq" id="WP_170165355.1">
    <property type="nucleotide sequence ID" value="NZ_RKHG01000001.1"/>
</dbReference>
<protein>
    <submittedName>
        <fullName evidence="2">TniQ protein</fullName>
    </submittedName>
</protein>
<gene>
    <name evidence="2" type="ORF">EDD41_2374</name>
</gene>
<dbReference type="InterPro" id="IPR009492">
    <property type="entry name" value="TniQ"/>
</dbReference>
<evidence type="ECO:0000313" key="3">
    <source>
        <dbReference type="Proteomes" id="UP000275749"/>
    </source>
</evidence>
<dbReference type="Proteomes" id="UP000275749">
    <property type="component" value="Unassembled WGS sequence"/>
</dbReference>
<dbReference type="EMBL" id="RKHG01000001">
    <property type="protein sequence ID" value="ROR55120.1"/>
    <property type="molecule type" value="Genomic_DNA"/>
</dbReference>
<name>A0A3N1ZW91_9ACTN</name>